<reference evidence="2" key="1">
    <citation type="submission" date="2020-08" db="EMBL/GenBank/DDBJ databases">
        <authorList>
            <person name="Hu Y."/>
            <person name="Nguyen S.V."/>
            <person name="Li F."/>
            <person name="Fanning S."/>
        </authorList>
    </citation>
    <scope>NUCLEOTIDE SEQUENCE</scope>
    <source>
        <strain evidence="2">SYSU D8009</strain>
    </source>
</reference>
<evidence type="ECO:0000313" key="2">
    <source>
        <dbReference type="EMBL" id="MBC4016280.1"/>
    </source>
</evidence>
<dbReference type="Proteomes" id="UP000600101">
    <property type="component" value="Unassembled WGS sequence"/>
</dbReference>
<dbReference type="RefSeq" id="WP_186771053.1">
    <property type="nucleotide sequence ID" value="NZ_JACOMF010000014.1"/>
</dbReference>
<dbReference type="InterPro" id="IPR005835">
    <property type="entry name" value="NTP_transferase_dom"/>
</dbReference>
<dbReference type="EMBL" id="JACOMF010000014">
    <property type="protein sequence ID" value="MBC4016280.1"/>
    <property type="molecule type" value="Genomic_DNA"/>
</dbReference>
<evidence type="ECO:0000259" key="1">
    <source>
        <dbReference type="Pfam" id="PF00483"/>
    </source>
</evidence>
<dbReference type="Pfam" id="PF00483">
    <property type="entry name" value="NTP_transferase"/>
    <property type="match status" value="1"/>
</dbReference>
<keyword evidence="2" id="KW-0808">Transferase</keyword>
<dbReference type="SUPFAM" id="SSF53448">
    <property type="entry name" value="Nucleotide-diphospho-sugar transferases"/>
    <property type="match status" value="1"/>
</dbReference>
<dbReference type="InterPro" id="IPR050486">
    <property type="entry name" value="Mannose-1P_guanyltransferase"/>
</dbReference>
<protein>
    <submittedName>
        <fullName evidence="2">NTP transferase domain-containing protein</fullName>
    </submittedName>
</protein>
<name>A0A9X0QYL0_9PROT</name>
<dbReference type="PANTHER" id="PTHR22572">
    <property type="entry name" value="SUGAR-1-PHOSPHATE GUANYL TRANSFERASE"/>
    <property type="match status" value="1"/>
</dbReference>
<organism evidence="2 3">
    <name type="scientific">Siccirubricoccus deserti</name>
    <dbReference type="NCBI Taxonomy" id="2013562"/>
    <lineage>
        <taxon>Bacteria</taxon>
        <taxon>Pseudomonadati</taxon>
        <taxon>Pseudomonadota</taxon>
        <taxon>Alphaproteobacteria</taxon>
        <taxon>Acetobacterales</taxon>
        <taxon>Roseomonadaceae</taxon>
        <taxon>Siccirubricoccus</taxon>
    </lineage>
</organism>
<dbReference type="AlphaFoldDB" id="A0A9X0QYL0"/>
<keyword evidence="3" id="KW-1185">Reference proteome</keyword>
<gene>
    <name evidence="2" type="ORF">H7965_13225</name>
</gene>
<feature type="domain" description="Nucleotidyl transferase" evidence="1">
    <location>
        <begin position="15"/>
        <end position="240"/>
    </location>
</feature>
<comment type="caution">
    <text evidence="2">The sequence shown here is derived from an EMBL/GenBank/DDBJ whole genome shotgun (WGS) entry which is preliminary data.</text>
</comment>
<dbReference type="InterPro" id="IPR029044">
    <property type="entry name" value="Nucleotide-diphossugar_trans"/>
</dbReference>
<accession>A0A9X0QYL0</accession>
<dbReference type="GO" id="GO:0016740">
    <property type="term" value="F:transferase activity"/>
    <property type="evidence" value="ECO:0007669"/>
    <property type="project" value="UniProtKB-KW"/>
</dbReference>
<evidence type="ECO:0000313" key="3">
    <source>
        <dbReference type="Proteomes" id="UP000600101"/>
    </source>
</evidence>
<dbReference type="Gene3D" id="3.90.550.10">
    <property type="entry name" value="Spore Coat Polysaccharide Biosynthesis Protein SpsA, Chain A"/>
    <property type="match status" value="1"/>
</dbReference>
<sequence length="250" mass="27670">MISPAPAAGALAGVKAVILAGGRGTRLHPFTVTFPKPLMPLGDTPVIETLLQRLIRFGCRDVTLTLGHLAELTKAYFAQRNGAYPGLNLRFVQEMEPTGTAGSLSLVPDLSSTFVTMNGDVLTDLDFADLLRAHREQGAILSIATHQKQVKIDLGVLKLAADGNVTDYLEKPEHNYPVSMGIYVYEARVLRYIEPGRYLDFPDLVLKLIRAGERVYAHRTNCLWLDIGRPDDYARAQALHAEERSRFDRV</sequence>
<proteinExistence type="predicted"/>